<keyword evidence="2" id="KW-1185">Reference proteome</keyword>
<accession>A0A6L2Q8Q8</accession>
<feature type="non-terminal residue" evidence="1">
    <location>
        <position position="1"/>
    </location>
</feature>
<comment type="caution">
    <text evidence="1">The sequence shown here is derived from an EMBL/GenBank/DDBJ whole genome shotgun (WGS) entry which is preliminary data.</text>
</comment>
<dbReference type="EMBL" id="BLKM01002677">
    <property type="protein sequence ID" value="GFG40844.1"/>
    <property type="molecule type" value="Genomic_DNA"/>
</dbReference>
<evidence type="ECO:0000313" key="1">
    <source>
        <dbReference type="EMBL" id="GFG40844.1"/>
    </source>
</evidence>
<proteinExistence type="predicted"/>
<organism evidence="1 2">
    <name type="scientific">Coptotermes formosanus</name>
    <name type="common">Formosan subterranean termite</name>
    <dbReference type="NCBI Taxonomy" id="36987"/>
    <lineage>
        <taxon>Eukaryota</taxon>
        <taxon>Metazoa</taxon>
        <taxon>Ecdysozoa</taxon>
        <taxon>Arthropoda</taxon>
        <taxon>Hexapoda</taxon>
        <taxon>Insecta</taxon>
        <taxon>Pterygota</taxon>
        <taxon>Neoptera</taxon>
        <taxon>Polyneoptera</taxon>
        <taxon>Dictyoptera</taxon>
        <taxon>Blattodea</taxon>
        <taxon>Blattoidea</taxon>
        <taxon>Termitoidae</taxon>
        <taxon>Rhinotermitidae</taxon>
        <taxon>Coptotermes</taxon>
    </lineage>
</organism>
<reference evidence="2" key="1">
    <citation type="submission" date="2020-01" db="EMBL/GenBank/DDBJ databases">
        <title>Draft genome sequence of the Termite Coptotermes fromosanus.</title>
        <authorList>
            <person name="Itakura S."/>
            <person name="Yosikawa Y."/>
            <person name="Umezawa K."/>
        </authorList>
    </citation>
    <scope>NUCLEOTIDE SEQUENCE [LARGE SCALE GENOMIC DNA]</scope>
</reference>
<sequence>AVLHYAGIPALPSGVRLQAPQGLDLLLHQQCCYIPVSLLRLLSKGLQEGKDRMKIPELSDTLAAKVLSFR</sequence>
<dbReference type="InParanoid" id="A0A6L2Q8Q8"/>
<gene>
    <name evidence="1" type="ORF">Cfor_05343</name>
</gene>
<protein>
    <submittedName>
        <fullName evidence="1">Uncharacterized protein</fullName>
    </submittedName>
</protein>
<name>A0A6L2Q8Q8_COPFO</name>
<dbReference type="Proteomes" id="UP000502823">
    <property type="component" value="Unassembled WGS sequence"/>
</dbReference>
<evidence type="ECO:0000313" key="2">
    <source>
        <dbReference type="Proteomes" id="UP000502823"/>
    </source>
</evidence>
<dbReference type="AlphaFoldDB" id="A0A6L2Q8Q8"/>